<protein>
    <submittedName>
        <fullName evidence="2">Anti-anti-sigma factor</fullName>
    </submittedName>
    <submittedName>
        <fullName evidence="3">STAS domain-containing protein</fullName>
    </submittedName>
</protein>
<dbReference type="Gene3D" id="3.30.750.24">
    <property type="entry name" value="STAS domain"/>
    <property type="match status" value="1"/>
</dbReference>
<evidence type="ECO:0000259" key="1">
    <source>
        <dbReference type="PROSITE" id="PS50801"/>
    </source>
</evidence>
<dbReference type="PANTHER" id="PTHR33495:SF2">
    <property type="entry name" value="ANTI-SIGMA FACTOR ANTAGONIST TM_1081-RELATED"/>
    <property type="match status" value="1"/>
</dbReference>
<dbReference type="InterPro" id="IPR036513">
    <property type="entry name" value="STAS_dom_sf"/>
</dbReference>
<keyword evidence="5" id="KW-1185">Reference proteome</keyword>
<dbReference type="InterPro" id="IPR058548">
    <property type="entry name" value="MlaB-like_STAS"/>
</dbReference>
<evidence type="ECO:0000313" key="4">
    <source>
        <dbReference type="Proteomes" id="UP000671828"/>
    </source>
</evidence>
<dbReference type="AlphaFoldDB" id="A0A8T8I120"/>
<organism evidence="3 4">
    <name type="scientific">Saccharothrix algeriensis</name>
    <dbReference type="NCBI Taxonomy" id="173560"/>
    <lineage>
        <taxon>Bacteria</taxon>
        <taxon>Bacillati</taxon>
        <taxon>Actinomycetota</taxon>
        <taxon>Actinomycetes</taxon>
        <taxon>Pseudonocardiales</taxon>
        <taxon>Pseudonocardiaceae</taxon>
        <taxon>Saccharothrix</taxon>
    </lineage>
</organism>
<dbReference type="PROSITE" id="PS50801">
    <property type="entry name" value="STAS"/>
    <property type="match status" value="1"/>
</dbReference>
<evidence type="ECO:0000313" key="5">
    <source>
        <dbReference type="Proteomes" id="UP001195724"/>
    </source>
</evidence>
<dbReference type="CDD" id="cd07043">
    <property type="entry name" value="STAS_anti-anti-sigma_factors"/>
    <property type="match status" value="1"/>
</dbReference>
<dbReference type="Pfam" id="PF13466">
    <property type="entry name" value="STAS_2"/>
    <property type="match status" value="1"/>
</dbReference>
<dbReference type="GO" id="GO:0043856">
    <property type="term" value="F:anti-sigma factor antagonist activity"/>
    <property type="evidence" value="ECO:0007669"/>
    <property type="project" value="TreeGrafter"/>
</dbReference>
<sequence length="123" mass="12600">MDVRVDSGDDVVLRTADAGRVIADVFGVLDQASAGRIAELAVALLTPDARVLVLDLSGVTFCDSSGLSAMLSVRRRARELGAGLAFVAVPSQLSRRIQLAGLCGVLGSYATTGDALAAQDPSV</sequence>
<evidence type="ECO:0000313" key="3">
    <source>
        <dbReference type="EMBL" id="QTR03664.1"/>
    </source>
</evidence>
<dbReference type="PANTHER" id="PTHR33495">
    <property type="entry name" value="ANTI-SIGMA FACTOR ANTAGONIST TM_1081-RELATED-RELATED"/>
    <property type="match status" value="1"/>
</dbReference>
<dbReference type="EMBL" id="CP072788">
    <property type="protein sequence ID" value="QTR03664.1"/>
    <property type="molecule type" value="Genomic_DNA"/>
</dbReference>
<reference evidence="2 5" key="1">
    <citation type="submission" date="2021-01" db="EMBL/GenBank/DDBJ databases">
        <title>Sequencing the genomes of 1000 actinobacteria strains.</title>
        <authorList>
            <person name="Klenk H.-P."/>
        </authorList>
    </citation>
    <scope>NUCLEOTIDE SEQUENCE [LARGE SCALE GENOMIC DNA]</scope>
    <source>
        <strain evidence="2 5">DSM 44581</strain>
    </source>
</reference>
<accession>A0A8T8I120</accession>
<dbReference type="Proteomes" id="UP000671828">
    <property type="component" value="Chromosome"/>
</dbReference>
<evidence type="ECO:0000313" key="2">
    <source>
        <dbReference type="EMBL" id="MBM7809322.1"/>
    </source>
</evidence>
<name>A0A8T8I120_9PSEU</name>
<gene>
    <name evidence="3" type="ORF">J7S33_00990</name>
    <name evidence="2" type="ORF">JOE68_000187</name>
</gene>
<dbReference type="EMBL" id="JAFBCL010000001">
    <property type="protein sequence ID" value="MBM7809322.1"/>
    <property type="molecule type" value="Genomic_DNA"/>
</dbReference>
<dbReference type="SUPFAM" id="SSF52091">
    <property type="entry name" value="SpoIIaa-like"/>
    <property type="match status" value="1"/>
</dbReference>
<dbReference type="InterPro" id="IPR002645">
    <property type="entry name" value="STAS_dom"/>
</dbReference>
<dbReference type="RefSeq" id="WP_204840441.1">
    <property type="nucleotide sequence ID" value="NZ_JAFBCL010000001.1"/>
</dbReference>
<reference evidence="3" key="2">
    <citation type="submission" date="2021-04" db="EMBL/GenBank/DDBJ databases">
        <title>Saccharothrix algeriensis WGS.</title>
        <authorList>
            <person name="Stuskova K."/>
            <person name="Hakalova E."/>
            <person name="Tebbal A.B."/>
            <person name="Eichmeier A."/>
        </authorList>
    </citation>
    <scope>NUCLEOTIDE SEQUENCE</scope>
    <source>
        <strain evidence="3">NRRL B-24137</strain>
    </source>
</reference>
<dbReference type="Proteomes" id="UP001195724">
    <property type="component" value="Unassembled WGS sequence"/>
</dbReference>
<feature type="domain" description="STAS" evidence="1">
    <location>
        <begin position="19"/>
        <end position="119"/>
    </location>
</feature>
<proteinExistence type="predicted"/>